<dbReference type="GO" id="GO:0005975">
    <property type="term" value="P:carbohydrate metabolic process"/>
    <property type="evidence" value="ECO:0007669"/>
    <property type="project" value="UniProtKB-ARBA"/>
</dbReference>
<dbReference type="OrthoDB" id="8901262at2"/>
<comment type="caution">
    <text evidence="4">The sequence shown here is derived from an EMBL/GenBank/DDBJ whole genome shotgun (WGS) entry which is preliminary data.</text>
</comment>
<dbReference type="GO" id="GO:0004553">
    <property type="term" value="F:hydrolase activity, hydrolyzing O-glycosyl compounds"/>
    <property type="evidence" value="ECO:0007669"/>
    <property type="project" value="UniProtKB-ARBA"/>
</dbReference>
<protein>
    <submittedName>
        <fullName evidence="4">T9SS type A sorting domain-containing protein</fullName>
    </submittedName>
</protein>
<accession>A0A6I4IJB0</accession>
<evidence type="ECO:0000313" key="4">
    <source>
        <dbReference type="EMBL" id="MVO09840.1"/>
    </source>
</evidence>
<evidence type="ECO:0000256" key="1">
    <source>
        <dbReference type="ARBA" id="ARBA00022729"/>
    </source>
</evidence>
<name>A0A6I4IJB0_9FLAO</name>
<dbReference type="InterPro" id="IPR026444">
    <property type="entry name" value="Secre_tail"/>
</dbReference>
<feature type="domain" description="Secretion system C-terminal sorting" evidence="3">
    <location>
        <begin position="678"/>
        <end position="743"/>
    </location>
</feature>
<organism evidence="4 5">
    <name type="scientific">Flavobacterium profundi</name>
    <dbReference type="NCBI Taxonomy" id="1774945"/>
    <lineage>
        <taxon>Bacteria</taxon>
        <taxon>Pseudomonadati</taxon>
        <taxon>Bacteroidota</taxon>
        <taxon>Flavobacteriia</taxon>
        <taxon>Flavobacteriales</taxon>
        <taxon>Flavobacteriaceae</taxon>
        <taxon>Flavobacterium</taxon>
    </lineage>
</organism>
<dbReference type="InterPro" id="IPR059226">
    <property type="entry name" value="Choice_anch_Q_dom"/>
</dbReference>
<dbReference type="NCBIfam" id="TIGR04183">
    <property type="entry name" value="Por_Secre_tail"/>
    <property type="match status" value="1"/>
</dbReference>
<feature type="signal peptide" evidence="2">
    <location>
        <begin position="1"/>
        <end position="18"/>
    </location>
</feature>
<evidence type="ECO:0000256" key="2">
    <source>
        <dbReference type="SAM" id="SignalP"/>
    </source>
</evidence>
<sequence>MKIKLLFSGFLFCLISWGQVPTNGLVKEYDFTFGTNNQYLTSNVQSNLQSGVVNLSRTGLNGSVTTDRLGESQRAVVLNGDYYQSGGTEQQFVNAYTISFWMKSSTVDTNSRRIIDQKGSSPSHGFNVILFNGKIRFFQDFGYGNTSITDVGTVFNATANTVADGSWHHVVCTVNSTATSVVLSPYVAWTINYYSKVYIDNVLVGTANQTVTPSYTSGQLVREAINRFQPLYFGSYPGNTTATNKYTDYLDQVKYYERELNDSEISELFYEGHPQQPIYVNANATGNNDGTSWANAYTNLQTAIDNNFYKDDIWVAAGIYTPTSGGRNSTFLISDRMNMYGGFNGTESTLEQRDFRANVTVLNGDVNGNDNSNVNPTEPSRADNLYHILTLKGQISNAIIDGFTFSGANANGTSVTSGTPSAQYLNNRGGAVFVHTYVSNENIKATFSNCTFDENTATDTAVYANWFSTGVSQMNHDVNFESCIFKNNFSTQNAQVLFLGSNGFGQTHIGKVINCLFYNNTSINGPAAIYFFTSTANGGNSLGVVVEVINSTFSSNNGNFGNTIRFDNSPRVTMINSIVYGNGSTTPLSGSSYYTTVNSIVQGGQMGGSDTDPLLDIEFKLTASSPAINSGNDALVPGNILVDLAGNNRFVGTIDKGAYEYDASLESNEFQSFSDFFIYPNPTYGTIYIQSQEVIKRVELYSIDGRKLLETKNSVIQIDDLPSGIYLVSIEAENNTKGSQKIIKQ</sequence>
<proteinExistence type="predicted"/>
<dbReference type="RefSeq" id="WP_140998213.1">
    <property type="nucleotide sequence ID" value="NZ_VDCZ01000008.1"/>
</dbReference>
<gene>
    <name evidence="4" type="ORF">GOQ30_11780</name>
</gene>
<dbReference type="Pfam" id="PF13385">
    <property type="entry name" value="Laminin_G_3"/>
    <property type="match status" value="1"/>
</dbReference>
<dbReference type="Pfam" id="PF18962">
    <property type="entry name" value="Por_Secre_tail"/>
    <property type="match status" value="1"/>
</dbReference>
<dbReference type="SUPFAM" id="SSF51126">
    <property type="entry name" value="Pectin lyase-like"/>
    <property type="match status" value="1"/>
</dbReference>
<dbReference type="EMBL" id="WQLW01000008">
    <property type="protein sequence ID" value="MVO09840.1"/>
    <property type="molecule type" value="Genomic_DNA"/>
</dbReference>
<keyword evidence="1 2" id="KW-0732">Signal</keyword>
<evidence type="ECO:0000259" key="3">
    <source>
        <dbReference type="Pfam" id="PF18962"/>
    </source>
</evidence>
<dbReference type="Gene3D" id="2.160.20.10">
    <property type="entry name" value="Single-stranded right-handed beta-helix, Pectin lyase-like"/>
    <property type="match status" value="1"/>
</dbReference>
<feature type="chain" id="PRO_5026165269" evidence="2">
    <location>
        <begin position="19"/>
        <end position="745"/>
    </location>
</feature>
<evidence type="ECO:0000313" key="5">
    <source>
        <dbReference type="Proteomes" id="UP000431264"/>
    </source>
</evidence>
<dbReference type="AlphaFoldDB" id="A0A6I4IJB0"/>
<keyword evidence="5" id="KW-1185">Reference proteome</keyword>
<dbReference type="InterPro" id="IPR012334">
    <property type="entry name" value="Pectin_lyas_fold"/>
</dbReference>
<dbReference type="InterPro" id="IPR011050">
    <property type="entry name" value="Pectin_lyase_fold/virulence"/>
</dbReference>
<dbReference type="NCBIfam" id="NF041518">
    <property type="entry name" value="choice_anch_Q"/>
    <property type="match status" value="1"/>
</dbReference>
<dbReference type="InterPro" id="IPR013320">
    <property type="entry name" value="ConA-like_dom_sf"/>
</dbReference>
<reference evidence="5" key="1">
    <citation type="submission" date="2019-05" db="EMBL/GenBank/DDBJ databases">
        <title>Flavobacterium profundi sp. nov., isolated from a deep-sea seamount.</title>
        <authorList>
            <person name="Zhang D.-C."/>
        </authorList>
    </citation>
    <scope>NUCLEOTIDE SEQUENCE [LARGE SCALE GENOMIC DNA]</scope>
    <source>
        <strain evidence="5">TP390</strain>
    </source>
</reference>
<dbReference type="Proteomes" id="UP000431264">
    <property type="component" value="Unassembled WGS sequence"/>
</dbReference>
<dbReference type="Gene3D" id="2.60.120.200">
    <property type="match status" value="1"/>
</dbReference>
<dbReference type="SUPFAM" id="SSF49899">
    <property type="entry name" value="Concanavalin A-like lectins/glucanases"/>
    <property type="match status" value="1"/>
</dbReference>